<keyword evidence="1" id="KW-0479">Metal-binding</keyword>
<comment type="caution">
    <text evidence="7">The sequence shown here is derived from an EMBL/GenBank/DDBJ whole genome shotgun (WGS) entry which is preliminary data.</text>
</comment>
<keyword evidence="8" id="KW-1185">Reference proteome</keyword>
<feature type="compositionally biased region" description="Polar residues" evidence="5">
    <location>
        <begin position="254"/>
        <end position="264"/>
    </location>
</feature>
<keyword evidence="2 4" id="KW-0863">Zinc-finger</keyword>
<dbReference type="InterPro" id="IPR019786">
    <property type="entry name" value="Zinc_finger_PHD-type_CS"/>
</dbReference>
<feature type="region of interest" description="Disordered" evidence="5">
    <location>
        <begin position="71"/>
        <end position="115"/>
    </location>
</feature>
<proteinExistence type="predicted"/>
<feature type="domain" description="PHD-type" evidence="6">
    <location>
        <begin position="313"/>
        <end position="362"/>
    </location>
</feature>
<dbReference type="Pfam" id="PF20826">
    <property type="entry name" value="PHD_5"/>
    <property type="match status" value="1"/>
</dbReference>
<dbReference type="CDD" id="cd15489">
    <property type="entry name" value="PHD_SF"/>
    <property type="match status" value="1"/>
</dbReference>
<evidence type="ECO:0000256" key="3">
    <source>
        <dbReference type="ARBA" id="ARBA00022833"/>
    </source>
</evidence>
<gene>
    <name evidence="7" type="ORF">INT45_009940</name>
</gene>
<feature type="compositionally biased region" description="Low complexity" evidence="5">
    <location>
        <begin position="98"/>
        <end position="115"/>
    </location>
</feature>
<feature type="compositionally biased region" description="Low complexity" evidence="5">
    <location>
        <begin position="476"/>
        <end position="487"/>
    </location>
</feature>
<protein>
    <recommendedName>
        <fullName evidence="6">PHD-type domain-containing protein</fullName>
    </recommendedName>
</protein>
<feature type="compositionally biased region" description="Low complexity" evidence="5">
    <location>
        <begin position="443"/>
        <end position="452"/>
    </location>
</feature>
<dbReference type="Proteomes" id="UP000646827">
    <property type="component" value="Unassembled WGS sequence"/>
</dbReference>
<feature type="compositionally biased region" description="Low complexity" evidence="5">
    <location>
        <begin position="76"/>
        <end position="88"/>
    </location>
</feature>
<evidence type="ECO:0000256" key="4">
    <source>
        <dbReference type="PROSITE-ProRule" id="PRU00146"/>
    </source>
</evidence>
<evidence type="ECO:0000313" key="8">
    <source>
        <dbReference type="Proteomes" id="UP000646827"/>
    </source>
</evidence>
<evidence type="ECO:0000256" key="1">
    <source>
        <dbReference type="ARBA" id="ARBA00022723"/>
    </source>
</evidence>
<evidence type="ECO:0000313" key="7">
    <source>
        <dbReference type="EMBL" id="KAG2220307.1"/>
    </source>
</evidence>
<dbReference type="EMBL" id="JAEPRB010000145">
    <property type="protein sequence ID" value="KAG2220307.1"/>
    <property type="molecule type" value="Genomic_DNA"/>
</dbReference>
<dbReference type="AlphaFoldDB" id="A0A8H7RZU7"/>
<dbReference type="InterPro" id="IPR001965">
    <property type="entry name" value="Znf_PHD"/>
</dbReference>
<evidence type="ECO:0000259" key="6">
    <source>
        <dbReference type="PROSITE" id="PS50016"/>
    </source>
</evidence>
<organism evidence="7 8">
    <name type="scientific">Circinella minor</name>
    <dbReference type="NCBI Taxonomy" id="1195481"/>
    <lineage>
        <taxon>Eukaryota</taxon>
        <taxon>Fungi</taxon>
        <taxon>Fungi incertae sedis</taxon>
        <taxon>Mucoromycota</taxon>
        <taxon>Mucoromycotina</taxon>
        <taxon>Mucoromycetes</taxon>
        <taxon>Mucorales</taxon>
        <taxon>Lichtheimiaceae</taxon>
        <taxon>Circinella</taxon>
    </lineage>
</organism>
<dbReference type="OrthoDB" id="79252at2759"/>
<feature type="region of interest" description="Disordered" evidence="5">
    <location>
        <begin position="465"/>
        <end position="512"/>
    </location>
</feature>
<evidence type="ECO:0000256" key="2">
    <source>
        <dbReference type="ARBA" id="ARBA00022771"/>
    </source>
</evidence>
<keyword evidence="3" id="KW-0862">Zinc</keyword>
<evidence type="ECO:0000256" key="5">
    <source>
        <dbReference type="SAM" id="MobiDB-lite"/>
    </source>
</evidence>
<dbReference type="PROSITE" id="PS01359">
    <property type="entry name" value="ZF_PHD_1"/>
    <property type="match status" value="1"/>
</dbReference>
<dbReference type="InterPro" id="IPR013083">
    <property type="entry name" value="Znf_RING/FYVE/PHD"/>
</dbReference>
<name>A0A8H7RZU7_9FUNG</name>
<dbReference type="PROSITE" id="PS50016">
    <property type="entry name" value="ZF_PHD_2"/>
    <property type="match status" value="1"/>
</dbReference>
<feature type="region of interest" description="Disordered" evidence="5">
    <location>
        <begin position="387"/>
        <end position="452"/>
    </location>
</feature>
<dbReference type="GO" id="GO:0008270">
    <property type="term" value="F:zinc ion binding"/>
    <property type="evidence" value="ECO:0007669"/>
    <property type="project" value="UniProtKB-KW"/>
</dbReference>
<accession>A0A8H7RZU7</accession>
<dbReference type="InterPro" id="IPR011011">
    <property type="entry name" value="Znf_FYVE_PHD"/>
</dbReference>
<sequence length="601" mass="68115">MHHKVSKQHVRTFQIAVKPPASYNIDNINKIHTTQTKKTSIHNNCDNNNDSNIHVIANQLKQRLSKAMSKLAAANTTSTTIPTSPSTTLDELNKNEENPSCSNSEPSSTTTTTTVTQPRLKNLTLLKQYLLFVAQESGTSVNIKSSDNGGHQIEIGISEEQQKQKQQKIDDRCDAARLGAHLIESHVHGNQSQIMDLINTPIKNEIKEEEKQQEKSNLDEVHSSSAIQKKYVKIKPEPPVLIKKEEKKSFSSSPLPKQHQQQATPHWATRRSSLSDRRRRPGRPPASSSLKKWVETPHRRRRSTRNVMSYTSVVKCICDTPDEEYGSMVQCDDCQRWLHLDCLKMSEAVLGETFRCPLCFVALGKETNKLVSSMTWRFAARRQSEQLAAANSDDSETSDCEQEQHYHNHSINSTSSSIQNRRRRSRLQQQKSPQEQEQREESQQQQQQQQQLELSIVAPERNMMEEDDDGHRSEDSSSSGSSPSEASTPEQTFYPTDPFDAMDTDFSNNNNNSQMILDPDSIEFFSRLIYLQSLDSMQKEIFAPNASDVFLCDDSDSSDSIVGNTLGHSRYPSTDTLPSSMCTQLLKEFSFDSGPFWKTMR</sequence>
<dbReference type="SMART" id="SM00249">
    <property type="entry name" value="PHD"/>
    <property type="match status" value="1"/>
</dbReference>
<dbReference type="Gene3D" id="3.30.40.10">
    <property type="entry name" value="Zinc/RING finger domain, C3HC4 (zinc finger)"/>
    <property type="match status" value="1"/>
</dbReference>
<reference evidence="7 8" key="1">
    <citation type="submission" date="2020-12" db="EMBL/GenBank/DDBJ databases">
        <title>Metabolic potential, ecology and presence of endohyphal bacteria is reflected in genomic diversity of Mucoromycotina.</title>
        <authorList>
            <person name="Muszewska A."/>
            <person name="Okrasinska A."/>
            <person name="Steczkiewicz K."/>
            <person name="Drgas O."/>
            <person name="Orlowska M."/>
            <person name="Perlinska-Lenart U."/>
            <person name="Aleksandrzak-Piekarczyk T."/>
            <person name="Szatraj K."/>
            <person name="Zielenkiewicz U."/>
            <person name="Pilsyk S."/>
            <person name="Malc E."/>
            <person name="Mieczkowski P."/>
            <person name="Kruszewska J.S."/>
            <person name="Biernat P."/>
            <person name="Pawlowska J."/>
        </authorList>
    </citation>
    <scope>NUCLEOTIDE SEQUENCE [LARGE SCALE GENOMIC DNA]</scope>
    <source>
        <strain evidence="7 8">CBS 142.35</strain>
    </source>
</reference>
<feature type="region of interest" description="Disordered" evidence="5">
    <location>
        <begin position="246"/>
        <end position="302"/>
    </location>
</feature>
<dbReference type="SUPFAM" id="SSF57903">
    <property type="entry name" value="FYVE/PHD zinc finger"/>
    <property type="match status" value="1"/>
</dbReference>
<dbReference type="InterPro" id="IPR019787">
    <property type="entry name" value="Znf_PHD-finger"/>
</dbReference>